<evidence type="ECO:0000313" key="6">
    <source>
        <dbReference type="Proteomes" id="UP000836841"/>
    </source>
</evidence>
<evidence type="ECO:0000313" key="5">
    <source>
        <dbReference type="EMBL" id="CAH2057405.1"/>
    </source>
</evidence>
<dbReference type="GO" id="GO:0016114">
    <property type="term" value="P:terpenoid biosynthetic process"/>
    <property type="evidence" value="ECO:0007669"/>
    <property type="project" value="InterPro"/>
</dbReference>
<dbReference type="SUPFAM" id="SSF48576">
    <property type="entry name" value="Terpenoid synthases"/>
    <property type="match status" value="1"/>
</dbReference>
<dbReference type="GO" id="GO:0010333">
    <property type="term" value="F:terpene synthase activity"/>
    <property type="evidence" value="ECO:0007669"/>
    <property type="project" value="InterPro"/>
</dbReference>
<dbReference type="InterPro" id="IPR005630">
    <property type="entry name" value="Terpene_synthase_metal-bd"/>
</dbReference>
<evidence type="ECO:0000256" key="1">
    <source>
        <dbReference type="ARBA" id="ARBA00022723"/>
    </source>
</evidence>
<name>A0AAU9S331_THLAR</name>
<dbReference type="InterPro" id="IPR050148">
    <property type="entry name" value="Terpene_synthase-like"/>
</dbReference>
<proteinExistence type="predicted"/>
<dbReference type="PANTHER" id="PTHR31225">
    <property type="entry name" value="OS04G0344100 PROTEIN-RELATED"/>
    <property type="match status" value="1"/>
</dbReference>
<dbReference type="Proteomes" id="UP000836841">
    <property type="component" value="Unassembled WGS sequence"/>
</dbReference>
<reference evidence="5 6" key="1">
    <citation type="submission" date="2022-03" db="EMBL/GenBank/DDBJ databases">
        <authorList>
            <person name="Nunn A."/>
            <person name="Chopra R."/>
            <person name="Nunn A."/>
            <person name="Contreras Garrido A."/>
        </authorList>
    </citation>
    <scope>NUCLEOTIDE SEQUENCE [LARGE SCALE GENOMIC DNA]</scope>
</reference>
<comment type="caution">
    <text evidence="5">The sequence shown here is derived from an EMBL/GenBank/DDBJ whole genome shotgun (WGS) entry which is preliminary data.</text>
</comment>
<organism evidence="5 6">
    <name type="scientific">Thlaspi arvense</name>
    <name type="common">Field penny-cress</name>
    <dbReference type="NCBI Taxonomy" id="13288"/>
    <lineage>
        <taxon>Eukaryota</taxon>
        <taxon>Viridiplantae</taxon>
        <taxon>Streptophyta</taxon>
        <taxon>Embryophyta</taxon>
        <taxon>Tracheophyta</taxon>
        <taxon>Spermatophyta</taxon>
        <taxon>Magnoliopsida</taxon>
        <taxon>eudicotyledons</taxon>
        <taxon>Gunneridae</taxon>
        <taxon>Pentapetalae</taxon>
        <taxon>rosids</taxon>
        <taxon>malvids</taxon>
        <taxon>Brassicales</taxon>
        <taxon>Brassicaceae</taxon>
        <taxon>Thlaspideae</taxon>
        <taxon>Thlaspi</taxon>
    </lineage>
</organism>
<protein>
    <recommendedName>
        <fullName evidence="4">Terpene synthase metal-binding domain-containing protein</fullName>
    </recommendedName>
</protein>
<accession>A0AAU9S331</accession>
<dbReference type="EMBL" id="CAJVSB020000666">
    <property type="protein sequence ID" value="CAH2057405.1"/>
    <property type="molecule type" value="Genomic_DNA"/>
</dbReference>
<gene>
    <name evidence="5" type="ORF">TAV2_LOCUS12152</name>
</gene>
<feature type="domain" description="Terpene synthase metal-binding" evidence="4">
    <location>
        <begin position="1"/>
        <end position="107"/>
    </location>
</feature>
<evidence type="ECO:0000259" key="4">
    <source>
        <dbReference type="Pfam" id="PF03936"/>
    </source>
</evidence>
<evidence type="ECO:0000256" key="3">
    <source>
        <dbReference type="ARBA" id="ARBA00023239"/>
    </source>
</evidence>
<dbReference type="AlphaFoldDB" id="A0AAU9S331"/>
<dbReference type="Pfam" id="PF03936">
    <property type="entry name" value="Terpene_synth_C"/>
    <property type="match status" value="1"/>
</dbReference>
<evidence type="ECO:0000256" key="2">
    <source>
        <dbReference type="ARBA" id="ARBA00022842"/>
    </source>
</evidence>
<dbReference type="Gene3D" id="1.10.600.10">
    <property type="entry name" value="Farnesyl Diphosphate Synthase"/>
    <property type="match status" value="1"/>
</dbReference>
<keyword evidence="3" id="KW-0456">Lyase</keyword>
<dbReference type="InterPro" id="IPR008949">
    <property type="entry name" value="Isoprenoid_synthase_dom_sf"/>
</dbReference>
<sequence>MVEARWFYGAYTPTLEEYLENAWISVGGHAAMVHACLLLGSDVDKACLLDSFKTGWEVIYWASLIARLNDDLGTSKAEIARGDVAKSIQSYMVQKNATEGEARDHIRS</sequence>
<dbReference type="GO" id="GO:0000287">
    <property type="term" value="F:magnesium ion binding"/>
    <property type="evidence" value="ECO:0007669"/>
    <property type="project" value="InterPro"/>
</dbReference>
<keyword evidence="6" id="KW-1185">Reference proteome</keyword>
<dbReference type="PANTHER" id="PTHR31225:SF98">
    <property type="entry name" value="TERPENE SYNTHASE 9-RELATED"/>
    <property type="match status" value="1"/>
</dbReference>
<keyword evidence="1" id="KW-0479">Metal-binding</keyword>
<keyword evidence="2" id="KW-0460">Magnesium</keyword>